<comment type="caution">
    <text evidence="2">The sequence shown here is derived from an EMBL/GenBank/DDBJ whole genome shotgun (WGS) entry which is preliminary data.</text>
</comment>
<keyword evidence="1" id="KW-0732">Signal</keyword>
<feature type="signal peptide" evidence="1">
    <location>
        <begin position="1"/>
        <end position="19"/>
    </location>
</feature>
<name>A0A4T3F497_9SPHN</name>
<proteinExistence type="predicted"/>
<organism evidence="2 3">
    <name type="scientific">Alteraurantiacibacter aquimixticola</name>
    <dbReference type="NCBI Taxonomy" id="2489173"/>
    <lineage>
        <taxon>Bacteria</taxon>
        <taxon>Pseudomonadati</taxon>
        <taxon>Pseudomonadota</taxon>
        <taxon>Alphaproteobacteria</taxon>
        <taxon>Sphingomonadales</taxon>
        <taxon>Erythrobacteraceae</taxon>
        <taxon>Alteraurantiacibacter</taxon>
    </lineage>
</organism>
<accession>A0A4T3F497</accession>
<gene>
    <name evidence="2" type="ORF">E5222_01955</name>
</gene>
<sequence>MAALVLCLLVIFGAVPSRAQTIENIANAEWTVSGMEYSTTSNRVVFDVAMPAATISTYQPVVADGRSTQIVASRCGNQPITTASVDPRQILNWSISPTTTIKVGRIVVFEVVAPIANTDPDARDQLTAVLNAPSGDAETLTIYETEVDSGIFIGELPTRRIPPAPVSGDCVLSLAGGETITIDVNSPGSDEVLVSAKVLGLADPYGMVFDSADGTPVDGARVTLIDTTTGLPAEVFSEDGVTPYPSTVISGTNAVDNAGLVYPVEAGEFRFPLTPAGSYRLLVEPPEPFTAPSVVPESQLATLTRPGGGSFIITDASYGNPFALSGNDAVQIDIPVDLPGLPLLLDKRASRERAQPGDVVFYTVTVRNPDELRSRQDVVFIDLPSTWLRLRPDSIRLNGEDPGDALTIASDGKRFEIVLGAMTAGQSHRITYAMTVRPDASPGQAGNRAEVIDITGGISRAGATVRIDRDLIAGRMTLIGRVTAGGCGSSGEAIGIPGVRVMLEDGSFAVTDADGRYHFDGLVPGAHVVQAQNATLPEGGEFVDCAPSTRSAGRANSRFITGQGGSLVVADFHAVIPEGALLVDAASTRAEPLPDPVAAGAETNWIAMGNGPNDWLFPAIDHNPRSPAIRVAIRHRPTQSVVLKVDGEPIADLSFEGTDTAPSRDYAVSLWRGVQLEGETTRLVAEIREADGSLVETLEREVYFVNRPARVELLPEASNLVADGRSRPVLAVRLTDRHGRPVHAGLTGQLTINSPYESARAIEVSQSRALGGLGSVAPTWLVEGDDGIAYIELAPTMVSGAVRAEFSFLDGETRHTQTLESWMVPGDQEWTIIGLAEGSVGAQSIADEMERAGSFDSDLGEDARVAFYAKGRVLGSVLLTVAYDSAKQREDTELLGIIDPSAYYTVYADGANRRFDAASREKLYVRVESAAFYALYGDFETGFDQTRLAAYNRVATGVKGEVQLGQVHAQGFAAEIGSRYRRDEIQGAGISGPYQLSSRAIIANSETVTIEVRDRFRSEIIVERQTLTRFIDYDIDLLSGTISFTRPVLSRDSGLNPQFIVIDYEIDELAGGEWNAGLRADWTTDDGQLRFGATAITDKGDEERSDLLAADMRLRLGNATEIRAEVAASRSEGDTATAWMIEAEHHGSAMDLLAYAHQVGSSFGVGQLNGAERGRRKAGVDARYAVTEHWSVTASGWYENSLVDDASRRAVELRTDYRGERTDGFVGIAWFDDHLADGDRNSSTVLETGASQRLFDNRLEITGTTSIALDSTESIDLPTRHQLGLRYAITSDIRALATYEIAEGEAIDARTLRAGLEVSPWNGSKVIGTLGRQGLDDDRQRTFAAFGLAQSLPVTDSITIEATLDGNRTIGGFDPGDIVNPDHPIASGGFVGSGATLTEDFTAATLGATYRRDRWSATGRAEWRDGEFADRKGLSLAAIRQLGEGSVVGSGLTWTHASAPDGTSTEIIDAAIAAAHRPADSEFAFLSKLEFRSDSVRGAVFGEPGPVGGTALTVDGDAKSRRLIGSVSTNWTPRGGGAAGEILQRSEFALFVGGRYSFDEYEGYALDGFTALVGADVRIGIDERVEIGASATVRSNLTDGATSFSIGPQIGFAPVDNVLLTVGYNVTGFRDRDFRDARSTERGLFANIKMKFDTQSFSFLGLGR</sequence>
<keyword evidence="3" id="KW-1185">Reference proteome</keyword>
<evidence type="ECO:0000313" key="3">
    <source>
        <dbReference type="Proteomes" id="UP000309389"/>
    </source>
</evidence>
<reference evidence="2 3" key="1">
    <citation type="submission" date="2019-04" db="EMBL/GenBank/DDBJ databases">
        <title>Altererythrobacter aquimixticola sp. nov., isolated from sediment of junction between the ocean and a freshwater spring.</title>
        <authorList>
            <person name="Yoon J.-H."/>
        </authorList>
    </citation>
    <scope>NUCLEOTIDE SEQUENCE [LARGE SCALE GENOMIC DNA]</scope>
    <source>
        <strain evidence="2 3">SSKS-13</strain>
    </source>
</reference>
<protein>
    <submittedName>
        <fullName evidence="2">DUF11 domain-containing protein</fullName>
    </submittedName>
</protein>
<dbReference type="SUPFAM" id="SSF117074">
    <property type="entry name" value="Hypothetical protein PA1324"/>
    <property type="match status" value="1"/>
</dbReference>
<dbReference type="Proteomes" id="UP000309389">
    <property type="component" value="Unassembled WGS sequence"/>
</dbReference>
<evidence type="ECO:0000256" key="1">
    <source>
        <dbReference type="SAM" id="SignalP"/>
    </source>
</evidence>
<dbReference type="EMBL" id="SSHH01000001">
    <property type="protein sequence ID" value="TIX52103.1"/>
    <property type="molecule type" value="Genomic_DNA"/>
</dbReference>
<feature type="chain" id="PRO_5020811156" evidence="1">
    <location>
        <begin position="20"/>
        <end position="1664"/>
    </location>
</feature>
<evidence type="ECO:0000313" key="2">
    <source>
        <dbReference type="EMBL" id="TIX52103.1"/>
    </source>
</evidence>
<dbReference type="OrthoDB" id="9773411at2"/>